<evidence type="ECO:0000256" key="1">
    <source>
        <dbReference type="ARBA" id="ARBA00004370"/>
    </source>
</evidence>
<evidence type="ECO:0000313" key="8">
    <source>
        <dbReference type="Proteomes" id="UP000558113"/>
    </source>
</evidence>
<accession>A0A7X4YVC2</accession>
<evidence type="ECO:0000256" key="3">
    <source>
        <dbReference type="ARBA" id="ARBA00022989"/>
    </source>
</evidence>
<reference evidence="7 8" key="1">
    <citation type="submission" date="2020-01" db="EMBL/GenBank/DDBJ databases">
        <title>Paenibacillus soybeanensis sp. nov. isolated from the nodules of soybean (Glycine max(L.) Merr).</title>
        <authorList>
            <person name="Wang H."/>
        </authorList>
    </citation>
    <scope>NUCLEOTIDE SEQUENCE [LARGE SCALE GENOMIC DNA]</scope>
    <source>
        <strain evidence="7 8">DSM 23054</strain>
    </source>
</reference>
<feature type="transmembrane region" description="Helical" evidence="6">
    <location>
        <begin position="150"/>
        <end position="168"/>
    </location>
</feature>
<dbReference type="InterPro" id="IPR001733">
    <property type="entry name" value="Peptidase_S26B"/>
</dbReference>
<dbReference type="RefSeq" id="WP_161704967.1">
    <property type="nucleotide sequence ID" value="NZ_JAAAMU010000028.1"/>
</dbReference>
<keyword evidence="7" id="KW-0378">Hydrolase</keyword>
<dbReference type="NCBIfam" id="NF046067">
    <property type="entry name" value="SigPepSipWBacil"/>
    <property type="match status" value="1"/>
</dbReference>
<dbReference type="Proteomes" id="UP000558113">
    <property type="component" value="Unassembled WGS sequence"/>
</dbReference>
<keyword evidence="3 6" id="KW-1133">Transmembrane helix</keyword>
<dbReference type="GO" id="GO:0009003">
    <property type="term" value="F:signal peptidase activity"/>
    <property type="evidence" value="ECO:0007669"/>
    <property type="project" value="UniProtKB-EC"/>
</dbReference>
<organism evidence="7 8">
    <name type="scientific">Paenibacillus sacheonensis</name>
    <dbReference type="NCBI Taxonomy" id="742054"/>
    <lineage>
        <taxon>Bacteria</taxon>
        <taxon>Bacillati</taxon>
        <taxon>Bacillota</taxon>
        <taxon>Bacilli</taxon>
        <taxon>Bacillales</taxon>
        <taxon>Paenibacillaceae</taxon>
        <taxon>Paenibacillus</taxon>
    </lineage>
</organism>
<keyword evidence="4 6" id="KW-0472">Membrane</keyword>
<dbReference type="GO" id="GO:0004252">
    <property type="term" value="F:serine-type endopeptidase activity"/>
    <property type="evidence" value="ECO:0007669"/>
    <property type="project" value="UniProtKB-UniRule"/>
</dbReference>
<evidence type="ECO:0000256" key="4">
    <source>
        <dbReference type="ARBA" id="ARBA00023136"/>
    </source>
</evidence>
<dbReference type="InterPro" id="IPR019533">
    <property type="entry name" value="Peptidase_S26"/>
</dbReference>
<dbReference type="CDD" id="cd06530">
    <property type="entry name" value="S26_SPase_I"/>
    <property type="match status" value="1"/>
</dbReference>
<dbReference type="EC" id="3.4.21.89" evidence="5"/>
<dbReference type="GO" id="GO:0016020">
    <property type="term" value="C:membrane"/>
    <property type="evidence" value="ECO:0007669"/>
    <property type="project" value="UniProtKB-SubCell"/>
</dbReference>
<comment type="caution">
    <text evidence="7">The sequence shown here is derived from an EMBL/GenBank/DDBJ whole genome shotgun (WGS) entry which is preliminary data.</text>
</comment>
<dbReference type="NCBIfam" id="TIGR02228">
    <property type="entry name" value="sigpep_I_arch"/>
    <property type="match status" value="1"/>
</dbReference>
<evidence type="ECO:0000256" key="2">
    <source>
        <dbReference type="ARBA" id="ARBA00022692"/>
    </source>
</evidence>
<dbReference type="PANTHER" id="PTHR10806">
    <property type="entry name" value="SIGNAL PEPTIDASE COMPLEX CATALYTIC SUBUNIT SEC11"/>
    <property type="match status" value="1"/>
</dbReference>
<dbReference type="InterPro" id="IPR036286">
    <property type="entry name" value="LexA/Signal_pep-like_sf"/>
</dbReference>
<dbReference type="PRINTS" id="PR00728">
    <property type="entry name" value="SIGNALPTASE"/>
</dbReference>
<keyword evidence="8" id="KW-1185">Reference proteome</keyword>
<evidence type="ECO:0000313" key="7">
    <source>
        <dbReference type="EMBL" id="NBC73212.1"/>
    </source>
</evidence>
<name>A0A7X4YVC2_9BACL</name>
<evidence type="ECO:0000256" key="6">
    <source>
        <dbReference type="SAM" id="Phobius"/>
    </source>
</evidence>
<dbReference type="AlphaFoldDB" id="A0A7X4YVC2"/>
<dbReference type="GO" id="GO:0006465">
    <property type="term" value="P:signal peptide processing"/>
    <property type="evidence" value="ECO:0007669"/>
    <property type="project" value="UniProtKB-UniRule"/>
</dbReference>
<dbReference type="PANTHER" id="PTHR10806:SF6">
    <property type="entry name" value="SIGNAL PEPTIDASE COMPLEX CATALYTIC SUBUNIT SEC11"/>
    <property type="match status" value="1"/>
</dbReference>
<sequence length="193" mass="20959">MKLKSIMSKAATLLLIVVFLIVAFSVVVSKASGGAPKMLGYEIKIVLSGSMEPGIKTGSIVAIKPGGDMNRFKVGDVVTFKDMENRLITHRIVEVGTKDRQQLYTTKGDNNPTADVNRVPADRIVGQYSGFTIPYLGYGMDFANSKQGSLLLLVPGLLFLLYSIVTIWKAISDLEKKKAEPLTPQNPNPDTLA</sequence>
<keyword evidence="2 6" id="KW-0812">Transmembrane</keyword>
<comment type="subcellular location">
    <subcellularLocation>
        <location evidence="1">Membrane</location>
    </subcellularLocation>
</comment>
<evidence type="ECO:0000256" key="5">
    <source>
        <dbReference type="NCBIfam" id="TIGR02228"/>
    </source>
</evidence>
<dbReference type="SUPFAM" id="SSF51306">
    <property type="entry name" value="LexA/Signal peptidase"/>
    <property type="match status" value="1"/>
</dbReference>
<dbReference type="EMBL" id="JAAAMU010000028">
    <property type="protein sequence ID" value="NBC73212.1"/>
    <property type="molecule type" value="Genomic_DNA"/>
</dbReference>
<proteinExistence type="predicted"/>
<dbReference type="OrthoDB" id="2243765at2"/>
<gene>
    <name evidence="7" type="ORF">GT003_29980</name>
</gene>
<protein>
    <recommendedName>
        <fullName evidence="5">Signal peptidase I</fullName>
        <ecNumber evidence="5">3.4.21.89</ecNumber>
    </recommendedName>
</protein>